<feature type="signal peptide" evidence="2">
    <location>
        <begin position="1"/>
        <end position="24"/>
    </location>
</feature>
<protein>
    <submittedName>
        <fullName evidence="3">Uncharacterized protein</fullName>
    </submittedName>
</protein>
<keyword evidence="4" id="KW-1185">Reference proteome</keyword>
<proteinExistence type="predicted"/>
<sequence length="206" mass="23192" precursor="true">MRIFLLFTIFTLLIAMIPTNTAMAQVRLKNKISGAKPDITVLNQGGVESTNRRQDVEGTVWEYKVIEPGEKDDSKETKMTGRLRIKQTSIFAVGKPKMVGEQENEGKEAKQNGDADLRGNVKGLLSQRLNESKVQTTGDERIGDYSTSGSSEYKFEFDQDDAYALSGLVKLKPDTKKNGVWAGTYEEFSGGKKVKRWRFELRKIEE</sequence>
<evidence type="ECO:0000313" key="3">
    <source>
        <dbReference type="EMBL" id="TWU04765.1"/>
    </source>
</evidence>
<reference evidence="3 4" key="1">
    <citation type="submission" date="2019-02" db="EMBL/GenBank/DDBJ databases">
        <title>Deep-cultivation of Planctomycetes and their phenomic and genomic characterization uncovers novel biology.</title>
        <authorList>
            <person name="Wiegand S."/>
            <person name="Jogler M."/>
            <person name="Boedeker C."/>
            <person name="Pinto D."/>
            <person name="Vollmers J."/>
            <person name="Rivas-Marin E."/>
            <person name="Kohn T."/>
            <person name="Peeters S.H."/>
            <person name="Heuer A."/>
            <person name="Rast P."/>
            <person name="Oberbeckmann S."/>
            <person name="Bunk B."/>
            <person name="Jeske O."/>
            <person name="Meyerdierks A."/>
            <person name="Storesund J.E."/>
            <person name="Kallscheuer N."/>
            <person name="Luecker S."/>
            <person name="Lage O.M."/>
            <person name="Pohl T."/>
            <person name="Merkel B.J."/>
            <person name="Hornburger P."/>
            <person name="Mueller R.-W."/>
            <person name="Bruemmer F."/>
            <person name="Labrenz M."/>
            <person name="Spormann A.M."/>
            <person name="Op Den Camp H."/>
            <person name="Overmann J."/>
            <person name="Amann R."/>
            <person name="Jetten M.S.M."/>
            <person name="Mascher T."/>
            <person name="Medema M.H."/>
            <person name="Devos D.P."/>
            <person name="Kaster A.-K."/>
            <person name="Ovreas L."/>
            <person name="Rohde M."/>
            <person name="Galperin M.Y."/>
            <person name="Jogler C."/>
        </authorList>
    </citation>
    <scope>NUCLEOTIDE SEQUENCE [LARGE SCALE GENOMIC DNA]</scope>
    <source>
        <strain evidence="3 4">Pla52n</strain>
    </source>
</reference>
<accession>A0A5C6AXM8</accession>
<organism evidence="3 4">
    <name type="scientific">Stieleria varia</name>
    <dbReference type="NCBI Taxonomy" id="2528005"/>
    <lineage>
        <taxon>Bacteria</taxon>
        <taxon>Pseudomonadati</taxon>
        <taxon>Planctomycetota</taxon>
        <taxon>Planctomycetia</taxon>
        <taxon>Pirellulales</taxon>
        <taxon>Pirellulaceae</taxon>
        <taxon>Stieleria</taxon>
    </lineage>
</organism>
<name>A0A5C6AXM8_9BACT</name>
<dbReference type="EMBL" id="SJPN01000003">
    <property type="protein sequence ID" value="TWU04765.1"/>
    <property type="molecule type" value="Genomic_DNA"/>
</dbReference>
<dbReference type="AlphaFoldDB" id="A0A5C6AXM8"/>
<feature type="chain" id="PRO_5023053461" evidence="2">
    <location>
        <begin position="25"/>
        <end position="206"/>
    </location>
</feature>
<keyword evidence="2" id="KW-0732">Signal</keyword>
<evidence type="ECO:0000256" key="2">
    <source>
        <dbReference type="SAM" id="SignalP"/>
    </source>
</evidence>
<gene>
    <name evidence="3" type="ORF">Pla52n_28090</name>
</gene>
<evidence type="ECO:0000313" key="4">
    <source>
        <dbReference type="Proteomes" id="UP000320176"/>
    </source>
</evidence>
<comment type="caution">
    <text evidence="3">The sequence shown here is derived from an EMBL/GenBank/DDBJ whole genome shotgun (WGS) entry which is preliminary data.</text>
</comment>
<dbReference type="Proteomes" id="UP000320176">
    <property type="component" value="Unassembled WGS sequence"/>
</dbReference>
<evidence type="ECO:0000256" key="1">
    <source>
        <dbReference type="SAM" id="MobiDB-lite"/>
    </source>
</evidence>
<feature type="region of interest" description="Disordered" evidence="1">
    <location>
        <begin position="98"/>
        <end position="117"/>
    </location>
</feature>